<reference evidence="2" key="1">
    <citation type="submission" date="2025-08" db="UniProtKB">
        <authorList>
            <consortium name="Ensembl"/>
        </authorList>
    </citation>
    <scope>IDENTIFICATION</scope>
</reference>
<dbReference type="SUPFAM" id="SSF56672">
    <property type="entry name" value="DNA/RNA polymerases"/>
    <property type="match status" value="1"/>
</dbReference>
<sequence length="366" mass="42447">MGELRKEINSLLQSEVEKKARFVKQTYYESGPRALKLLARRMRKQQTDNLISKVRDPKTNQIKCEPTDIRNIFKKYYEELYKQTSGMNRTKTQEFLNTLDMPSIGEVQNKSLTAEITTEELQQVMGKLKSGKSPGCDGFPSEWYRTYYKELMPLLRDTFNWVIKEGKTPPSWKEAIISVIPKGKKDREHCQNYRPISLLNTDYKMFSSILASRIQLFLSDLIDEDQTGFVKGRQTFDNIRRTLHVIDRAHRNKLPVGLISLDAEKAFDRVNWEFLYLALEKFGFNDKSVQCIKSLYQNPTARVRVNGSLSERFLLERGTRQGCCLSPSLFAIYIEPLAQLIRQHLLIPGVEINGTEHKICLFADDV</sequence>
<protein>
    <recommendedName>
        <fullName evidence="1">Reverse transcriptase domain-containing protein</fullName>
    </recommendedName>
</protein>
<evidence type="ECO:0000259" key="1">
    <source>
        <dbReference type="PROSITE" id="PS50878"/>
    </source>
</evidence>
<proteinExistence type="predicted"/>
<accession>A0A8C1XF21</accession>
<evidence type="ECO:0000313" key="2">
    <source>
        <dbReference type="Ensembl" id="ENSCCRP00015081334.1"/>
    </source>
</evidence>
<dbReference type="Ensembl" id="ENSCCRT00015083998.1">
    <property type="protein sequence ID" value="ENSCCRP00015081334.1"/>
    <property type="gene ID" value="ENSCCRG00015032879.1"/>
</dbReference>
<dbReference type="AlphaFoldDB" id="A0A8C1XF21"/>
<evidence type="ECO:0000313" key="3">
    <source>
        <dbReference type="Proteomes" id="UP000694700"/>
    </source>
</evidence>
<name>A0A8C1XF21_CYPCA</name>
<dbReference type="CDD" id="cd01650">
    <property type="entry name" value="RT_nLTR_like"/>
    <property type="match status" value="1"/>
</dbReference>
<dbReference type="InterPro" id="IPR043502">
    <property type="entry name" value="DNA/RNA_pol_sf"/>
</dbReference>
<dbReference type="Pfam" id="PF00078">
    <property type="entry name" value="RVT_1"/>
    <property type="match status" value="1"/>
</dbReference>
<dbReference type="PROSITE" id="PS50878">
    <property type="entry name" value="RT_POL"/>
    <property type="match status" value="1"/>
</dbReference>
<dbReference type="InterPro" id="IPR000477">
    <property type="entry name" value="RT_dom"/>
</dbReference>
<organism evidence="2 3">
    <name type="scientific">Cyprinus carpio</name>
    <name type="common">Common carp</name>
    <dbReference type="NCBI Taxonomy" id="7962"/>
    <lineage>
        <taxon>Eukaryota</taxon>
        <taxon>Metazoa</taxon>
        <taxon>Chordata</taxon>
        <taxon>Craniata</taxon>
        <taxon>Vertebrata</taxon>
        <taxon>Euteleostomi</taxon>
        <taxon>Actinopterygii</taxon>
        <taxon>Neopterygii</taxon>
        <taxon>Teleostei</taxon>
        <taxon>Ostariophysi</taxon>
        <taxon>Cypriniformes</taxon>
        <taxon>Cyprinidae</taxon>
        <taxon>Cyprininae</taxon>
        <taxon>Cyprinus</taxon>
    </lineage>
</organism>
<dbReference type="Proteomes" id="UP000694700">
    <property type="component" value="Unplaced"/>
</dbReference>
<feature type="domain" description="Reverse transcriptase" evidence="1">
    <location>
        <begin position="161"/>
        <end position="366"/>
    </location>
</feature>
<dbReference type="PANTHER" id="PTHR31635">
    <property type="entry name" value="REVERSE TRANSCRIPTASE DOMAIN-CONTAINING PROTEIN-RELATED"/>
    <property type="match status" value="1"/>
</dbReference>
<dbReference type="PANTHER" id="PTHR31635:SF196">
    <property type="entry name" value="REVERSE TRANSCRIPTASE DOMAIN-CONTAINING PROTEIN-RELATED"/>
    <property type="match status" value="1"/>
</dbReference>